<dbReference type="Pfam" id="PF03030">
    <property type="entry name" value="H_PPase"/>
    <property type="match status" value="1"/>
</dbReference>
<keyword evidence="9 12" id="KW-0472">Membrane</keyword>
<dbReference type="GO" id="GO:0012505">
    <property type="term" value="C:endomembrane system"/>
    <property type="evidence" value="ECO:0007669"/>
    <property type="project" value="UniProtKB-SubCell"/>
</dbReference>
<reference evidence="13 14" key="1">
    <citation type="submission" date="2019-07" db="EMBL/GenBank/DDBJ databases">
        <title>De Novo Assembly of kiwifruit Actinidia rufa.</title>
        <authorList>
            <person name="Sugita-Konishi S."/>
            <person name="Sato K."/>
            <person name="Mori E."/>
            <person name="Abe Y."/>
            <person name="Kisaki G."/>
            <person name="Hamano K."/>
            <person name="Suezawa K."/>
            <person name="Otani M."/>
            <person name="Fukuda T."/>
            <person name="Manabe T."/>
            <person name="Gomi K."/>
            <person name="Tabuchi M."/>
            <person name="Akimitsu K."/>
            <person name="Kataoka I."/>
        </authorList>
    </citation>
    <scope>NUCLEOTIDE SEQUENCE [LARGE SCALE GENOMIC DNA]</scope>
    <source>
        <strain evidence="14">cv. Fuchu</strain>
    </source>
</reference>
<dbReference type="EMBL" id="BJWL01000012">
    <property type="protein sequence ID" value="GFY97854.1"/>
    <property type="molecule type" value="Genomic_DNA"/>
</dbReference>
<feature type="region of interest" description="Disordered" evidence="11">
    <location>
        <begin position="1"/>
        <end position="24"/>
    </location>
</feature>
<dbReference type="GO" id="GO:0046872">
    <property type="term" value="F:metal ion binding"/>
    <property type="evidence" value="ECO:0007669"/>
    <property type="project" value="InterPro"/>
</dbReference>
<dbReference type="InterPro" id="IPR045868">
    <property type="entry name" value="Znf_C3H13/40"/>
</dbReference>
<evidence type="ECO:0000256" key="10">
    <source>
        <dbReference type="SAM" id="Coils"/>
    </source>
</evidence>
<keyword evidence="7 12" id="KW-1133">Transmembrane helix</keyword>
<dbReference type="InterPro" id="IPR004131">
    <property type="entry name" value="PPase-energised_H-pump"/>
</dbReference>
<evidence type="ECO:0000256" key="9">
    <source>
        <dbReference type="ARBA" id="ARBA00023136"/>
    </source>
</evidence>
<evidence type="ECO:0000256" key="11">
    <source>
        <dbReference type="SAM" id="MobiDB-lite"/>
    </source>
</evidence>
<dbReference type="EC" id="7.1.3.1" evidence="2"/>
<dbReference type="OrthoDB" id="665283at2759"/>
<dbReference type="PANTHER" id="PTHR38160:SF1">
    <property type="entry name" value="ZINC FINGER CCCH DOMAIN-CONTAINING PROTEIN 40"/>
    <property type="match status" value="1"/>
</dbReference>
<feature type="transmembrane region" description="Helical" evidence="12">
    <location>
        <begin position="228"/>
        <end position="246"/>
    </location>
</feature>
<sequence>MFSHSKDTVPPVLLGKGDDTEDGIRNKKLASSESKGVLEEQLRQVQSDIDSLNNDKCQLEICLEESVQEVDCLTSRIQELEMQLWQEKEECKRITSKIKKFVKAHTRVYKMKSHDRLQKLGDQLGAEVTMPDANKEDSSINILSNGETTGNQLQKDASPKKKRLRMNLEAAEELKSIVKGAKWRVPWRKVRRGATLRLASATWDRRKKVIADNVGDIAGMGSDLFGSYAESSCVALFVASISSFGINHDLTAMFYSLLISSMGILVCLITTLFATDFFEIKGVKDIEPTWIKTVDQFPMSVGESHYDSLFPLGFGLTTKPTNKTVDQK</sequence>
<proteinExistence type="predicted"/>
<keyword evidence="3" id="KW-0813">Transport</keyword>
<evidence type="ECO:0000256" key="8">
    <source>
        <dbReference type="ARBA" id="ARBA00023065"/>
    </source>
</evidence>
<evidence type="ECO:0000256" key="1">
    <source>
        <dbReference type="ARBA" id="ARBA00004127"/>
    </source>
</evidence>
<evidence type="ECO:0000256" key="5">
    <source>
        <dbReference type="ARBA" id="ARBA00022842"/>
    </source>
</evidence>
<dbReference type="AlphaFoldDB" id="A0A7J0FGN0"/>
<comment type="caution">
    <text evidence="13">The sequence shown here is derived from an EMBL/GenBank/DDBJ whole genome shotgun (WGS) entry which is preliminary data.</text>
</comment>
<dbReference type="GO" id="GO:0004427">
    <property type="term" value="F:inorganic diphosphate phosphatase activity"/>
    <property type="evidence" value="ECO:0007669"/>
    <property type="project" value="InterPro"/>
</dbReference>
<feature type="coiled-coil region" evidence="10">
    <location>
        <begin position="35"/>
        <end position="97"/>
    </location>
</feature>
<evidence type="ECO:0000256" key="3">
    <source>
        <dbReference type="ARBA" id="ARBA00022448"/>
    </source>
</evidence>
<evidence type="ECO:0000256" key="2">
    <source>
        <dbReference type="ARBA" id="ARBA00013242"/>
    </source>
</evidence>
<gene>
    <name evidence="13" type="ORF">Acr_12g0003950</name>
</gene>
<protein>
    <recommendedName>
        <fullName evidence="2">H(+)-exporting diphosphatase</fullName>
        <ecNumber evidence="2">7.1.3.1</ecNumber>
    </recommendedName>
</protein>
<comment type="subcellular location">
    <subcellularLocation>
        <location evidence="1">Endomembrane system</location>
        <topology evidence="1">Multi-pass membrane protein</topology>
    </subcellularLocation>
</comment>
<feature type="region of interest" description="Disordered" evidence="11">
    <location>
        <begin position="142"/>
        <end position="161"/>
    </location>
</feature>
<name>A0A7J0FGN0_9ERIC</name>
<evidence type="ECO:0000313" key="13">
    <source>
        <dbReference type="EMBL" id="GFY97854.1"/>
    </source>
</evidence>
<keyword evidence="10" id="KW-0175">Coiled coil</keyword>
<organism evidence="13 14">
    <name type="scientific">Actinidia rufa</name>
    <dbReference type="NCBI Taxonomy" id="165716"/>
    <lineage>
        <taxon>Eukaryota</taxon>
        <taxon>Viridiplantae</taxon>
        <taxon>Streptophyta</taxon>
        <taxon>Embryophyta</taxon>
        <taxon>Tracheophyta</taxon>
        <taxon>Spermatophyta</taxon>
        <taxon>Magnoliopsida</taxon>
        <taxon>eudicotyledons</taxon>
        <taxon>Gunneridae</taxon>
        <taxon>Pentapetalae</taxon>
        <taxon>asterids</taxon>
        <taxon>Ericales</taxon>
        <taxon>Actinidiaceae</taxon>
        <taxon>Actinidia</taxon>
    </lineage>
</organism>
<feature type="transmembrane region" description="Helical" evidence="12">
    <location>
        <begin position="252"/>
        <end position="274"/>
    </location>
</feature>
<keyword evidence="14" id="KW-1185">Reference proteome</keyword>
<evidence type="ECO:0000256" key="7">
    <source>
        <dbReference type="ARBA" id="ARBA00022989"/>
    </source>
</evidence>
<dbReference type="GO" id="GO:0009678">
    <property type="term" value="F:diphosphate hydrolysis-driven proton transmembrane transporter activity"/>
    <property type="evidence" value="ECO:0007669"/>
    <property type="project" value="UniProtKB-EC"/>
</dbReference>
<keyword evidence="5" id="KW-0460">Magnesium</keyword>
<keyword evidence="6" id="KW-1278">Translocase</keyword>
<keyword evidence="8" id="KW-0406">Ion transport</keyword>
<accession>A0A7J0FGN0</accession>
<evidence type="ECO:0000313" key="14">
    <source>
        <dbReference type="Proteomes" id="UP000585474"/>
    </source>
</evidence>
<dbReference type="Proteomes" id="UP000585474">
    <property type="component" value="Unassembled WGS sequence"/>
</dbReference>
<feature type="compositionally biased region" description="Polar residues" evidence="11">
    <location>
        <begin position="142"/>
        <end position="155"/>
    </location>
</feature>
<evidence type="ECO:0000256" key="4">
    <source>
        <dbReference type="ARBA" id="ARBA00022692"/>
    </source>
</evidence>
<evidence type="ECO:0000256" key="12">
    <source>
        <dbReference type="SAM" id="Phobius"/>
    </source>
</evidence>
<dbReference type="GO" id="GO:0016020">
    <property type="term" value="C:membrane"/>
    <property type="evidence" value="ECO:0007669"/>
    <property type="project" value="InterPro"/>
</dbReference>
<evidence type="ECO:0000256" key="6">
    <source>
        <dbReference type="ARBA" id="ARBA00022967"/>
    </source>
</evidence>
<dbReference type="PANTHER" id="PTHR38160">
    <property type="entry name" value="ZINC FINGER CCCH DOMAIN-CONTAINING PROTEIN 40"/>
    <property type="match status" value="1"/>
</dbReference>
<keyword evidence="4 12" id="KW-0812">Transmembrane</keyword>